<comment type="subcellular location">
    <subcellularLocation>
        <location evidence="1">Membrane</location>
        <topology evidence="1">Multi-pass membrane protein</topology>
    </subcellularLocation>
</comment>
<evidence type="ECO:0000313" key="14">
    <source>
        <dbReference type="EMBL" id="VEU68921.1"/>
    </source>
</evidence>
<keyword evidence="4 12" id="KW-0808">Transferase</keyword>
<dbReference type="Gene3D" id="1.20.120.1760">
    <property type="match status" value="1"/>
</dbReference>
<evidence type="ECO:0000256" key="1">
    <source>
        <dbReference type="ARBA" id="ARBA00004141"/>
    </source>
</evidence>
<evidence type="ECO:0000256" key="2">
    <source>
        <dbReference type="ARBA" id="ARBA00010441"/>
    </source>
</evidence>
<feature type="transmembrane region" description="Helical" evidence="13">
    <location>
        <begin position="91"/>
        <end position="116"/>
    </location>
</feature>
<evidence type="ECO:0000256" key="13">
    <source>
        <dbReference type="SAM" id="Phobius"/>
    </source>
</evidence>
<evidence type="ECO:0000256" key="7">
    <source>
        <dbReference type="ARBA" id="ARBA00023098"/>
    </source>
</evidence>
<gene>
    <name evidence="14" type="primary">pgsA</name>
    <name evidence="14" type="ORF">NCTC10146_00384</name>
</gene>
<evidence type="ECO:0000256" key="3">
    <source>
        <dbReference type="ARBA" id="ARBA00022516"/>
    </source>
</evidence>
<keyword evidence="3" id="KW-0444">Lipid biosynthesis</keyword>
<dbReference type="Pfam" id="PF01066">
    <property type="entry name" value="CDP-OH_P_transf"/>
    <property type="match status" value="1"/>
</dbReference>
<dbReference type="PANTHER" id="PTHR14269:SF62">
    <property type="entry name" value="CDP-DIACYLGLYCEROL--GLYCEROL-3-PHOSPHATE 3-PHOSPHATIDYLTRANSFERASE 1, CHLOROPLASTIC"/>
    <property type="match status" value="1"/>
</dbReference>
<evidence type="ECO:0000256" key="11">
    <source>
        <dbReference type="NCBIfam" id="TIGR00560"/>
    </source>
</evidence>
<evidence type="ECO:0000313" key="15">
    <source>
        <dbReference type="Proteomes" id="UP000290495"/>
    </source>
</evidence>
<keyword evidence="5 13" id="KW-0812">Transmembrane</keyword>
<dbReference type="EMBL" id="LR215010">
    <property type="protein sequence ID" value="VEU68921.1"/>
    <property type="molecule type" value="Genomic_DNA"/>
</dbReference>
<keyword evidence="6 13" id="KW-1133">Transmembrane helix</keyword>
<dbReference type="InterPro" id="IPR043130">
    <property type="entry name" value="CDP-OH_PTrfase_TM_dom"/>
</dbReference>
<dbReference type="InterPro" id="IPR004570">
    <property type="entry name" value="Phosphatidylglycerol_P_synth"/>
</dbReference>
<dbReference type="InterPro" id="IPR050324">
    <property type="entry name" value="CDP-alcohol_PTase-I"/>
</dbReference>
<dbReference type="NCBIfam" id="TIGR00560">
    <property type="entry name" value="pgsA"/>
    <property type="match status" value="1"/>
</dbReference>
<keyword evidence="10" id="KW-1208">Phospholipid metabolism</keyword>
<dbReference type="GO" id="GO:0008444">
    <property type="term" value="F:CDP-diacylglycerol-glycerol-3-phosphate 3-phosphatidyltransferase activity"/>
    <property type="evidence" value="ECO:0007669"/>
    <property type="project" value="UniProtKB-UniRule"/>
</dbReference>
<dbReference type="InterPro" id="IPR048254">
    <property type="entry name" value="CDP_ALCOHOL_P_TRANSF_CS"/>
</dbReference>
<sequence length="204" mass="23031">MNKFKVNKNNIPNLLTLFRMVLILPLLIIFPIAWALSINTNLSSINIALTSIILVIFVIAMFTDFLDGYLARKWKVVSNFGKLWDPLADKVMTTSVLIFLAWMNIIPFWIVVILVIRDIVVDGARVVMSKNNISIAANLYGKLKTLVLSIAIIFVMIMYLSLGNLFSNNLYVLLFNIPTLIGLALSLISGFIYLKTTFKINKTK</sequence>
<dbReference type="Proteomes" id="UP000290495">
    <property type="component" value="Chromosome"/>
</dbReference>
<keyword evidence="9" id="KW-0594">Phospholipid biosynthesis</keyword>
<feature type="transmembrane region" description="Helical" evidence="13">
    <location>
        <begin position="171"/>
        <end position="194"/>
    </location>
</feature>
<evidence type="ECO:0000256" key="10">
    <source>
        <dbReference type="ARBA" id="ARBA00023264"/>
    </source>
</evidence>
<evidence type="ECO:0000256" key="8">
    <source>
        <dbReference type="ARBA" id="ARBA00023136"/>
    </source>
</evidence>
<dbReference type="InterPro" id="IPR000462">
    <property type="entry name" value="CDP-OH_P_trans"/>
</dbReference>
<dbReference type="PANTHER" id="PTHR14269">
    <property type="entry name" value="CDP-DIACYLGLYCEROL--GLYCEROL-3-PHOSPHATE 3-PHOSPHATIDYLTRANSFERASE-RELATED"/>
    <property type="match status" value="1"/>
</dbReference>
<proteinExistence type="inferred from homology"/>
<dbReference type="PROSITE" id="PS00379">
    <property type="entry name" value="CDP_ALCOHOL_P_TRANSF"/>
    <property type="match status" value="1"/>
</dbReference>
<dbReference type="EC" id="2.7.8.5" evidence="11"/>
<evidence type="ECO:0000256" key="6">
    <source>
        <dbReference type="ARBA" id="ARBA00022989"/>
    </source>
</evidence>
<dbReference type="GO" id="GO:0046474">
    <property type="term" value="P:glycerophospholipid biosynthetic process"/>
    <property type="evidence" value="ECO:0007669"/>
    <property type="project" value="TreeGrafter"/>
</dbReference>
<protein>
    <recommendedName>
        <fullName evidence="11">CDP-diacylglycerol--glycerol-3-phosphate 3-phosphatidyltransferase</fullName>
        <ecNumber evidence="11">2.7.8.5</ecNumber>
    </recommendedName>
</protein>
<evidence type="ECO:0000256" key="12">
    <source>
        <dbReference type="RuleBase" id="RU003750"/>
    </source>
</evidence>
<evidence type="ECO:0000256" key="5">
    <source>
        <dbReference type="ARBA" id="ARBA00022692"/>
    </source>
</evidence>
<keyword evidence="7" id="KW-0443">Lipid metabolism</keyword>
<dbReference type="AlphaFoldDB" id="A0A449AQY6"/>
<dbReference type="RefSeq" id="WP_004794926.1">
    <property type="nucleotide sequence ID" value="NZ_LR215010.1"/>
</dbReference>
<dbReference type="PIRSF" id="PIRSF000847">
    <property type="entry name" value="Phos_ph_gly_syn"/>
    <property type="match status" value="1"/>
</dbReference>
<accession>A0A449AQY6</accession>
<feature type="transmembrane region" description="Helical" evidence="13">
    <location>
        <begin position="137"/>
        <end position="159"/>
    </location>
</feature>
<organism evidence="14 15">
    <name type="scientific">Mycoplasmopsis canis</name>
    <dbReference type="NCBI Taxonomy" id="29555"/>
    <lineage>
        <taxon>Bacteria</taxon>
        <taxon>Bacillati</taxon>
        <taxon>Mycoplasmatota</taxon>
        <taxon>Mycoplasmoidales</taxon>
        <taxon>Metamycoplasmataceae</taxon>
        <taxon>Mycoplasmopsis</taxon>
    </lineage>
</organism>
<feature type="transmembrane region" description="Helical" evidence="13">
    <location>
        <begin position="48"/>
        <end position="71"/>
    </location>
</feature>
<evidence type="ECO:0000256" key="9">
    <source>
        <dbReference type="ARBA" id="ARBA00023209"/>
    </source>
</evidence>
<keyword evidence="8 13" id="KW-0472">Membrane</keyword>
<comment type="similarity">
    <text evidence="2 12">Belongs to the CDP-alcohol phosphatidyltransferase class-I family.</text>
</comment>
<feature type="transmembrane region" description="Helical" evidence="13">
    <location>
        <begin position="16"/>
        <end position="36"/>
    </location>
</feature>
<dbReference type="GO" id="GO:0016020">
    <property type="term" value="C:membrane"/>
    <property type="evidence" value="ECO:0007669"/>
    <property type="project" value="UniProtKB-SubCell"/>
</dbReference>
<name>A0A449AQY6_9BACT</name>
<reference evidence="14 15" key="1">
    <citation type="submission" date="2019-01" db="EMBL/GenBank/DDBJ databases">
        <authorList>
            <consortium name="Pathogen Informatics"/>
        </authorList>
    </citation>
    <scope>NUCLEOTIDE SEQUENCE [LARGE SCALE GENOMIC DNA]</scope>
    <source>
        <strain evidence="14 15">NCTC10146</strain>
    </source>
</reference>
<evidence type="ECO:0000256" key="4">
    <source>
        <dbReference type="ARBA" id="ARBA00022679"/>
    </source>
</evidence>